<dbReference type="Pfam" id="PF13499">
    <property type="entry name" value="EF-hand_7"/>
    <property type="match status" value="1"/>
</dbReference>
<dbReference type="InterPro" id="IPR002048">
    <property type="entry name" value="EF_hand_dom"/>
</dbReference>
<protein>
    <recommendedName>
        <fullName evidence="2">EF-hand domain-containing protein</fullName>
    </recommendedName>
</protein>
<evidence type="ECO:0000259" key="2">
    <source>
        <dbReference type="PROSITE" id="PS50222"/>
    </source>
</evidence>
<dbReference type="InterPro" id="IPR011992">
    <property type="entry name" value="EF-hand-dom_pair"/>
</dbReference>
<dbReference type="OrthoDB" id="191686at2759"/>
<evidence type="ECO:0000313" key="4">
    <source>
        <dbReference type="Proteomes" id="UP000236333"/>
    </source>
</evidence>
<sequence length="113" mass="12705">MLGQPDAELRQTHEALSCLLLDDGAFESVLNAVFEHMDGNRDGRLDPVELETYIGEACKGMGLEAPQKAQVQGVFNQMDLNDDAAISRDELAIFLRHFFQEQVKFCALKLHRL</sequence>
<evidence type="ECO:0000313" key="3">
    <source>
        <dbReference type="EMBL" id="PNH04855.1"/>
    </source>
</evidence>
<dbReference type="PROSITE" id="PS50222">
    <property type="entry name" value="EF_HAND_2"/>
    <property type="match status" value="2"/>
</dbReference>
<organism evidence="3 4">
    <name type="scientific">Tetrabaena socialis</name>
    <dbReference type="NCBI Taxonomy" id="47790"/>
    <lineage>
        <taxon>Eukaryota</taxon>
        <taxon>Viridiplantae</taxon>
        <taxon>Chlorophyta</taxon>
        <taxon>core chlorophytes</taxon>
        <taxon>Chlorophyceae</taxon>
        <taxon>CS clade</taxon>
        <taxon>Chlamydomonadales</taxon>
        <taxon>Tetrabaenaceae</taxon>
        <taxon>Tetrabaena</taxon>
    </lineage>
</organism>
<keyword evidence="4" id="KW-1185">Reference proteome</keyword>
<feature type="domain" description="EF-hand" evidence="2">
    <location>
        <begin position="25"/>
        <end position="60"/>
    </location>
</feature>
<dbReference type="PROSITE" id="PS00018">
    <property type="entry name" value="EF_HAND_1"/>
    <property type="match status" value="1"/>
</dbReference>
<dbReference type="InterPro" id="IPR018247">
    <property type="entry name" value="EF_Hand_1_Ca_BS"/>
</dbReference>
<proteinExistence type="predicted"/>
<dbReference type="EMBL" id="PGGS01000354">
    <property type="protein sequence ID" value="PNH04855.1"/>
    <property type="molecule type" value="Genomic_DNA"/>
</dbReference>
<evidence type="ECO:0000256" key="1">
    <source>
        <dbReference type="ARBA" id="ARBA00022837"/>
    </source>
</evidence>
<name>A0A2J7ZX79_9CHLO</name>
<gene>
    <name evidence="3" type="ORF">TSOC_008893</name>
</gene>
<dbReference type="Proteomes" id="UP000236333">
    <property type="component" value="Unassembled WGS sequence"/>
</dbReference>
<keyword evidence="1" id="KW-0106">Calcium</keyword>
<dbReference type="SMART" id="SM00054">
    <property type="entry name" value="EFh"/>
    <property type="match status" value="2"/>
</dbReference>
<comment type="caution">
    <text evidence="3">The sequence shown here is derived from an EMBL/GenBank/DDBJ whole genome shotgun (WGS) entry which is preliminary data.</text>
</comment>
<dbReference type="AlphaFoldDB" id="A0A2J7ZX79"/>
<dbReference type="Gene3D" id="1.10.238.10">
    <property type="entry name" value="EF-hand"/>
    <property type="match status" value="1"/>
</dbReference>
<accession>A0A2J7ZX79</accession>
<dbReference type="SUPFAM" id="SSF47473">
    <property type="entry name" value="EF-hand"/>
    <property type="match status" value="1"/>
</dbReference>
<dbReference type="GO" id="GO:0005509">
    <property type="term" value="F:calcium ion binding"/>
    <property type="evidence" value="ECO:0007669"/>
    <property type="project" value="InterPro"/>
</dbReference>
<reference evidence="3 4" key="1">
    <citation type="journal article" date="2017" name="Mol. Biol. Evol.">
        <title>The 4-celled Tetrabaena socialis nuclear genome reveals the essential components for genetic control of cell number at the origin of multicellularity in the volvocine lineage.</title>
        <authorList>
            <person name="Featherston J."/>
            <person name="Arakaki Y."/>
            <person name="Hanschen E.R."/>
            <person name="Ferris P.J."/>
            <person name="Michod R.E."/>
            <person name="Olson B.J.S.C."/>
            <person name="Nozaki H."/>
            <person name="Durand P.M."/>
        </authorList>
    </citation>
    <scope>NUCLEOTIDE SEQUENCE [LARGE SCALE GENOMIC DNA]</scope>
    <source>
        <strain evidence="3 4">NIES-571</strain>
    </source>
</reference>
<feature type="domain" description="EF-hand" evidence="2">
    <location>
        <begin position="66"/>
        <end position="101"/>
    </location>
</feature>